<keyword evidence="3 8" id="KW-0812">Transmembrane</keyword>
<keyword evidence="4" id="KW-0547">Nucleotide-binding</keyword>
<dbReference type="GO" id="GO:0000166">
    <property type="term" value="F:nucleotide binding"/>
    <property type="evidence" value="ECO:0007669"/>
    <property type="project" value="UniProtKB-KW"/>
</dbReference>
<keyword evidence="6" id="KW-0051">Antiviral defense</keyword>
<dbReference type="GO" id="GO:0051607">
    <property type="term" value="P:defense response to virus"/>
    <property type="evidence" value="ECO:0007669"/>
    <property type="project" value="UniProtKB-KW"/>
</dbReference>
<keyword evidence="11" id="KW-1185">Reference proteome</keyword>
<feature type="transmembrane region" description="Helical" evidence="8">
    <location>
        <begin position="78"/>
        <end position="99"/>
    </location>
</feature>
<dbReference type="GO" id="GO:0005886">
    <property type="term" value="C:plasma membrane"/>
    <property type="evidence" value="ECO:0007669"/>
    <property type="project" value="UniProtKB-SubCell"/>
</dbReference>
<comment type="subcellular location">
    <subcellularLocation>
        <location evidence="1">Cell membrane</location>
    </subcellularLocation>
</comment>
<dbReference type="STRING" id="265719.SAMN04488509_102581"/>
<feature type="domain" description="Pycsar effector protein" evidence="9">
    <location>
        <begin position="35"/>
        <end position="186"/>
    </location>
</feature>
<sequence length="196" mass="22266">MSTETRTDEPSSGTERNAFDAFQSVPERNTADVILRTAQQHHVQLSTMADMKANILLTVSSIVLTLSVSRLSDPELRLAMAVLAGFTLFALFLAVLAVLPKYRPIRLKDPEAPLPPGFNLLFFGHFAELSRERFEREIASHMQGQGNIYRTMARDLYGLGFYLSRFKYRYLRLSYLFFLSGFVLSSLIQGVQLLRH</sequence>
<evidence type="ECO:0000313" key="10">
    <source>
        <dbReference type="EMBL" id="SDD46989.1"/>
    </source>
</evidence>
<evidence type="ECO:0000259" key="9">
    <source>
        <dbReference type="Pfam" id="PF18967"/>
    </source>
</evidence>
<evidence type="ECO:0000256" key="2">
    <source>
        <dbReference type="ARBA" id="ARBA00022475"/>
    </source>
</evidence>
<evidence type="ECO:0000256" key="7">
    <source>
        <dbReference type="ARBA" id="ARBA00023136"/>
    </source>
</evidence>
<dbReference type="InterPro" id="IPR043760">
    <property type="entry name" value="PycTM_dom"/>
</dbReference>
<organism evidence="10 11">
    <name type="scientific">Aquimonas voraii</name>
    <dbReference type="NCBI Taxonomy" id="265719"/>
    <lineage>
        <taxon>Bacteria</taxon>
        <taxon>Pseudomonadati</taxon>
        <taxon>Pseudomonadota</taxon>
        <taxon>Gammaproteobacteria</taxon>
        <taxon>Lysobacterales</taxon>
        <taxon>Lysobacteraceae</taxon>
        <taxon>Aquimonas</taxon>
    </lineage>
</organism>
<reference evidence="10 11" key="1">
    <citation type="submission" date="2016-10" db="EMBL/GenBank/DDBJ databases">
        <authorList>
            <person name="de Groot N.N."/>
        </authorList>
    </citation>
    <scope>NUCLEOTIDE SEQUENCE [LARGE SCALE GENOMIC DNA]</scope>
    <source>
        <strain evidence="10 11">DSM 16957</strain>
    </source>
</reference>
<gene>
    <name evidence="10" type="ORF">SAMN04488509_102581</name>
</gene>
<dbReference type="Pfam" id="PF18967">
    <property type="entry name" value="PycTM"/>
    <property type="match status" value="1"/>
</dbReference>
<evidence type="ECO:0000256" key="5">
    <source>
        <dbReference type="ARBA" id="ARBA00022989"/>
    </source>
</evidence>
<evidence type="ECO:0000313" key="11">
    <source>
        <dbReference type="Proteomes" id="UP000199603"/>
    </source>
</evidence>
<evidence type="ECO:0000256" key="3">
    <source>
        <dbReference type="ARBA" id="ARBA00022692"/>
    </source>
</evidence>
<feature type="transmembrane region" description="Helical" evidence="8">
    <location>
        <begin position="173"/>
        <end position="194"/>
    </location>
</feature>
<name>A0A1G6V084_9GAMM</name>
<keyword evidence="5 8" id="KW-1133">Transmembrane helix</keyword>
<evidence type="ECO:0000256" key="4">
    <source>
        <dbReference type="ARBA" id="ARBA00022741"/>
    </source>
</evidence>
<keyword evidence="2" id="KW-1003">Cell membrane</keyword>
<dbReference type="Proteomes" id="UP000199603">
    <property type="component" value="Unassembled WGS sequence"/>
</dbReference>
<dbReference type="AlphaFoldDB" id="A0A1G6V084"/>
<evidence type="ECO:0000256" key="8">
    <source>
        <dbReference type="SAM" id="Phobius"/>
    </source>
</evidence>
<dbReference type="RefSeq" id="WP_091240745.1">
    <property type="nucleotide sequence ID" value="NZ_FNAG01000002.1"/>
</dbReference>
<proteinExistence type="predicted"/>
<protein>
    <recommendedName>
        <fullName evidence="9">Pycsar effector protein domain-containing protein</fullName>
    </recommendedName>
</protein>
<evidence type="ECO:0000256" key="1">
    <source>
        <dbReference type="ARBA" id="ARBA00004236"/>
    </source>
</evidence>
<evidence type="ECO:0000256" key="6">
    <source>
        <dbReference type="ARBA" id="ARBA00023118"/>
    </source>
</evidence>
<feature type="transmembrane region" description="Helical" evidence="8">
    <location>
        <begin position="53"/>
        <end position="72"/>
    </location>
</feature>
<dbReference type="OrthoDB" id="338959at2"/>
<dbReference type="EMBL" id="FNAG01000002">
    <property type="protein sequence ID" value="SDD46989.1"/>
    <property type="molecule type" value="Genomic_DNA"/>
</dbReference>
<keyword evidence="7 8" id="KW-0472">Membrane</keyword>
<accession>A0A1G6V084</accession>